<reference evidence="8" key="1">
    <citation type="submission" date="2020-12" db="EMBL/GenBank/DDBJ databases">
        <title>Metabolic potential, ecology and presence of endohyphal bacteria is reflected in genomic diversity of Mucoromycotina.</title>
        <authorList>
            <person name="Muszewska A."/>
            <person name="Okrasinska A."/>
            <person name="Steczkiewicz K."/>
            <person name="Drgas O."/>
            <person name="Orlowska M."/>
            <person name="Perlinska-Lenart U."/>
            <person name="Aleksandrzak-Piekarczyk T."/>
            <person name="Szatraj K."/>
            <person name="Zielenkiewicz U."/>
            <person name="Pilsyk S."/>
            <person name="Malc E."/>
            <person name="Mieczkowski P."/>
            <person name="Kruszewska J.S."/>
            <person name="Biernat P."/>
            <person name="Pawlowska J."/>
        </authorList>
    </citation>
    <scope>NUCLEOTIDE SEQUENCE</scope>
    <source>
        <strain evidence="8">WA0000017839</strain>
    </source>
</reference>
<feature type="transmembrane region" description="Helical" evidence="6">
    <location>
        <begin position="211"/>
        <end position="237"/>
    </location>
</feature>
<dbReference type="PROSITE" id="PS00636">
    <property type="entry name" value="DNAJ_1"/>
    <property type="match status" value="1"/>
</dbReference>
<dbReference type="Pfam" id="PF10269">
    <property type="entry name" value="Tmemb_185A"/>
    <property type="match status" value="2"/>
</dbReference>
<feature type="transmembrane region" description="Helical" evidence="6">
    <location>
        <begin position="244"/>
        <end position="265"/>
    </location>
</feature>
<organism evidence="8 9">
    <name type="scientific">Mucor saturninus</name>
    <dbReference type="NCBI Taxonomy" id="64648"/>
    <lineage>
        <taxon>Eukaryota</taxon>
        <taxon>Fungi</taxon>
        <taxon>Fungi incertae sedis</taxon>
        <taxon>Mucoromycota</taxon>
        <taxon>Mucoromycotina</taxon>
        <taxon>Mucoromycetes</taxon>
        <taxon>Mucorales</taxon>
        <taxon>Mucorineae</taxon>
        <taxon>Mucoraceae</taxon>
        <taxon>Mucor</taxon>
    </lineage>
</organism>
<feature type="transmembrane region" description="Helical" evidence="6">
    <location>
        <begin position="271"/>
        <end position="293"/>
    </location>
</feature>
<dbReference type="EMBL" id="JAEPRD010000189">
    <property type="protein sequence ID" value="KAG2194715.1"/>
    <property type="molecule type" value="Genomic_DNA"/>
</dbReference>
<evidence type="ECO:0000256" key="4">
    <source>
        <dbReference type="ARBA" id="ARBA00023186"/>
    </source>
</evidence>
<protein>
    <recommendedName>
        <fullName evidence="7">J domain-containing protein</fullName>
    </recommendedName>
</protein>
<name>A0A8H7QN74_9FUNG</name>
<keyword evidence="3" id="KW-0564">Palmitate</keyword>
<comment type="subcellular location">
    <subcellularLocation>
        <location evidence="1">Membrane</location>
        <topology evidence="1">Lipid-anchor</topology>
    </subcellularLocation>
</comment>
<dbReference type="GO" id="GO:0016020">
    <property type="term" value="C:membrane"/>
    <property type="evidence" value="ECO:0007669"/>
    <property type="project" value="UniProtKB-SubCell"/>
</dbReference>
<dbReference type="InterPro" id="IPR051434">
    <property type="entry name" value="DnaJ_C_subfamily_member5"/>
</dbReference>
<dbReference type="SUPFAM" id="SSF46565">
    <property type="entry name" value="Chaperone J-domain"/>
    <property type="match status" value="1"/>
</dbReference>
<keyword evidence="9" id="KW-1185">Reference proteome</keyword>
<keyword evidence="6" id="KW-1133">Transmembrane helix</keyword>
<evidence type="ECO:0000313" key="9">
    <source>
        <dbReference type="Proteomes" id="UP000603453"/>
    </source>
</evidence>
<dbReference type="OrthoDB" id="10250354at2759"/>
<evidence type="ECO:0000256" key="6">
    <source>
        <dbReference type="SAM" id="Phobius"/>
    </source>
</evidence>
<dbReference type="PROSITE" id="PS50076">
    <property type="entry name" value="DNAJ_2"/>
    <property type="match status" value="1"/>
</dbReference>
<dbReference type="PANTHER" id="PTHR44027">
    <property type="entry name" value="DNAJ HOMOLOG SUBFAMILY C MEMBER 5 HOMOLOG"/>
    <property type="match status" value="1"/>
</dbReference>
<dbReference type="PANTHER" id="PTHR44027:SF7">
    <property type="entry name" value="DNAJ HOMOLOG SUBFAMILY C MEMBER 5 HOMOLOG"/>
    <property type="match status" value="1"/>
</dbReference>
<dbReference type="InterPro" id="IPR018253">
    <property type="entry name" value="DnaJ_domain_CS"/>
</dbReference>
<dbReference type="Proteomes" id="UP000603453">
    <property type="component" value="Unassembled WGS sequence"/>
</dbReference>
<dbReference type="Pfam" id="PF00226">
    <property type="entry name" value="DnaJ"/>
    <property type="match status" value="1"/>
</dbReference>
<evidence type="ECO:0000256" key="2">
    <source>
        <dbReference type="ARBA" id="ARBA00023136"/>
    </source>
</evidence>
<dbReference type="InterPro" id="IPR001623">
    <property type="entry name" value="DnaJ_domain"/>
</dbReference>
<feature type="transmembrane region" description="Helical" evidence="6">
    <location>
        <begin position="179"/>
        <end position="199"/>
    </location>
</feature>
<evidence type="ECO:0000259" key="7">
    <source>
        <dbReference type="PROSITE" id="PS50076"/>
    </source>
</evidence>
<evidence type="ECO:0000256" key="3">
    <source>
        <dbReference type="ARBA" id="ARBA00023139"/>
    </source>
</evidence>
<feature type="transmembrane region" description="Helical" evidence="6">
    <location>
        <begin position="128"/>
        <end position="150"/>
    </location>
</feature>
<sequence>MEDTVTENLYEVLGIPKSATTEQVKKAYRKLALRYHPDKNPDSADKFKEISHAYQVLGDEQKRRVYDRYGELGLQMMDTVVSPLFNPEVESMLCTLLMSTSLVFSLTIIFLVFLTVRIDEYVMWSWSVVWIPAWIINAMLLYTLIQYVLIHKKKKESEKEDEMEETKENEKLLDRCKKAILLLNFVLLLLFQILIVVRLDGKSMTACAVFIPYFLFEAIHLFSVGLETLVGCLALLSVGEKSRLGIFIFSQHWFSLLRFCQFLLIPLRIDLIIHCSWGLIFIPMYLIGLKWALELAYRYYVFSNMPQPEIAHQGKITVLVGVVVFTVVSILFYALVGLIAQRLDGIIHVNMSNVFVPLFIVFSMFLCCSGCCLPCLLRVSATTDLEESETQQLVDASRRITAS</sequence>
<dbReference type="Gene3D" id="1.10.287.110">
    <property type="entry name" value="DnaJ domain"/>
    <property type="match status" value="1"/>
</dbReference>
<dbReference type="PRINTS" id="PR00625">
    <property type="entry name" value="JDOMAIN"/>
</dbReference>
<evidence type="ECO:0000313" key="8">
    <source>
        <dbReference type="EMBL" id="KAG2194715.1"/>
    </source>
</evidence>
<feature type="transmembrane region" description="Helical" evidence="6">
    <location>
        <begin position="355"/>
        <end position="377"/>
    </location>
</feature>
<keyword evidence="5" id="KW-0449">Lipoprotein</keyword>
<keyword evidence="4" id="KW-0143">Chaperone</keyword>
<evidence type="ECO:0000256" key="5">
    <source>
        <dbReference type="ARBA" id="ARBA00023288"/>
    </source>
</evidence>
<feature type="transmembrane region" description="Helical" evidence="6">
    <location>
        <begin position="93"/>
        <end position="116"/>
    </location>
</feature>
<evidence type="ECO:0000256" key="1">
    <source>
        <dbReference type="ARBA" id="ARBA00004635"/>
    </source>
</evidence>
<feature type="domain" description="J" evidence="7">
    <location>
        <begin position="8"/>
        <end position="70"/>
    </location>
</feature>
<keyword evidence="2 6" id="KW-0472">Membrane</keyword>
<keyword evidence="6" id="KW-0812">Transmembrane</keyword>
<dbReference type="SMART" id="SM00271">
    <property type="entry name" value="DnaJ"/>
    <property type="match status" value="1"/>
</dbReference>
<dbReference type="InterPro" id="IPR019396">
    <property type="entry name" value="TM_Fragile-X-F-assoc"/>
</dbReference>
<feature type="transmembrane region" description="Helical" evidence="6">
    <location>
        <begin position="314"/>
        <end position="335"/>
    </location>
</feature>
<proteinExistence type="predicted"/>
<dbReference type="AlphaFoldDB" id="A0A8H7QN74"/>
<dbReference type="GO" id="GO:0005737">
    <property type="term" value="C:cytoplasm"/>
    <property type="evidence" value="ECO:0007669"/>
    <property type="project" value="UniProtKB-ARBA"/>
</dbReference>
<gene>
    <name evidence="8" type="ORF">INT47_012086</name>
</gene>
<comment type="caution">
    <text evidence="8">The sequence shown here is derived from an EMBL/GenBank/DDBJ whole genome shotgun (WGS) entry which is preliminary data.</text>
</comment>
<accession>A0A8H7QN74</accession>
<dbReference type="InterPro" id="IPR036869">
    <property type="entry name" value="J_dom_sf"/>
</dbReference>
<dbReference type="CDD" id="cd06257">
    <property type="entry name" value="DnaJ"/>
    <property type="match status" value="1"/>
</dbReference>